<organism evidence="2 3">
    <name type="scientific">Popillia japonica</name>
    <name type="common">Japanese beetle</name>
    <dbReference type="NCBI Taxonomy" id="7064"/>
    <lineage>
        <taxon>Eukaryota</taxon>
        <taxon>Metazoa</taxon>
        <taxon>Ecdysozoa</taxon>
        <taxon>Arthropoda</taxon>
        <taxon>Hexapoda</taxon>
        <taxon>Insecta</taxon>
        <taxon>Pterygota</taxon>
        <taxon>Neoptera</taxon>
        <taxon>Endopterygota</taxon>
        <taxon>Coleoptera</taxon>
        <taxon>Polyphaga</taxon>
        <taxon>Scarabaeiformia</taxon>
        <taxon>Scarabaeidae</taxon>
        <taxon>Rutelinae</taxon>
        <taxon>Popillia</taxon>
    </lineage>
</organism>
<proteinExistence type="predicted"/>
<name>A0AAW1MKG1_POPJA</name>
<evidence type="ECO:0000313" key="3">
    <source>
        <dbReference type="Proteomes" id="UP001458880"/>
    </source>
</evidence>
<gene>
    <name evidence="2" type="ORF">QE152_g5957</name>
</gene>
<accession>A0AAW1MKG1</accession>
<keyword evidence="1" id="KW-0732">Signal</keyword>
<protein>
    <submittedName>
        <fullName evidence="2">Uncharacterized protein</fullName>
    </submittedName>
</protein>
<sequence length="111" mass="12881">MMCNRGKFLFLFFIIVLIITPNCDAKKKKKRIRTKQAYSMILRQKETNAIDFIRLVVMRLIYGVASRIGLGEQISEALNGAFVPPGAENEYGDYGEFDLLDREDDDDYDYR</sequence>
<feature type="chain" id="PRO_5043889644" evidence="1">
    <location>
        <begin position="26"/>
        <end position="111"/>
    </location>
</feature>
<evidence type="ECO:0000313" key="2">
    <source>
        <dbReference type="EMBL" id="KAK9746709.1"/>
    </source>
</evidence>
<dbReference type="EMBL" id="JASPKY010000038">
    <property type="protein sequence ID" value="KAK9746709.1"/>
    <property type="molecule type" value="Genomic_DNA"/>
</dbReference>
<evidence type="ECO:0000256" key="1">
    <source>
        <dbReference type="SAM" id="SignalP"/>
    </source>
</evidence>
<dbReference type="AlphaFoldDB" id="A0AAW1MKG1"/>
<feature type="signal peptide" evidence="1">
    <location>
        <begin position="1"/>
        <end position="25"/>
    </location>
</feature>
<comment type="caution">
    <text evidence="2">The sequence shown here is derived from an EMBL/GenBank/DDBJ whole genome shotgun (WGS) entry which is preliminary data.</text>
</comment>
<dbReference type="Proteomes" id="UP001458880">
    <property type="component" value="Unassembled WGS sequence"/>
</dbReference>
<keyword evidence="3" id="KW-1185">Reference proteome</keyword>
<reference evidence="2 3" key="1">
    <citation type="journal article" date="2024" name="BMC Genomics">
        <title>De novo assembly and annotation of Popillia japonica's genome with initial clues to its potential as an invasive pest.</title>
        <authorList>
            <person name="Cucini C."/>
            <person name="Boschi S."/>
            <person name="Funari R."/>
            <person name="Cardaioli E."/>
            <person name="Iannotti N."/>
            <person name="Marturano G."/>
            <person name="Paoli F."/>
            <person name="Bruttini M."/>
            <person name="Carapelli A."/>
            <person name="Frati F."/>
            <person name="Nardi F."/>
        </authorList>
    </citation>
    <scope>NUCLEOTIDE SEQUENCE [LARGE SCALE GENOMIC DNA]</scope>
    <source>
        <strain evidence="2">DMR45628</strain>
    </source>
</reference>